<name>A0AAW4PZD3_9EURY</name>
<dbReference type="RefSeq" id="WP_220620496.1">
    <property type="nucleotide sequence ID" value="NZ_RKLR01000017.1"/>
</dbReference>
<feature type="region of interest" description="Disordered" evidence="1">
    <location>
        <begin position="1"/>
        <end position="29"/>
    </location>
</feature>
<dbReference type="Pfam" id="PF20575">
    <property type="entry name" value="HTH_63"/>
    <property type="match status" value="1"/>
</dbReference>
<evidence type="ECO:0000313" key="3">
    <source>
        <dbReference type="Proteomes" id="UP001430377"/>
    </source>
</evidence>
<gene>
    <name evidence="2" type="ORF">EGH21_21665</name>
</gene>
<comment type="caution">
    <text evidence="2">The sequence shown here is derived from an EMBL/GenBank/DDBJ whole genome shotgun (WGS) entry which is preliminary data.</text>
</comment>
<protein>
    <submittedName>
        <fullName evidence="2">Uncharacterized protein</fullName>
    </submittedName>
</protein>
<feature type="compositionally biased region" description="Polar residues" evidence="1">
    <location>
        <begin position="1"/>
        <end position="17"/>
    </location>
</feature>
<dbReference type="Proteomes" id="UP001430377">
    <property type="component" value="Unassembled WGS sequence"/>
</dbReference>
<accession>A0AAW4PZD3</accession>
<dbReference type="EMBL" id="RKLR01000017">
    <property type="protein sequence ID" value="MBX0325632.1"/>
    <property type="molecule type" value="Genomic_DNA"/>
</dbReference>
<organism evidence="2 3">
    <name type="scientific">Haloarcula rubra</name>
    <dbReference type="NCBI Taxonomy" id="2487747"/>
    <lineage>
        <taxon>Archaea</taxon>
        <taxon>Methanobacteriati</taxon>
        <taxon>Methanobacteriota</taxon>
        <taxon>Stenosarchaea group</taxon>
        <taxon>Halobacteria</taxon>
        <taxon>Halobacteriales</taxon>
        <taxon>Haloarculaceae</taxon>
        <taxon>Haloarcula</taxon>
    </lineage>
</organism>
<reference evidence="2 3" key="1">
    <citation type="submission" date="2021-06" db="EMBL/GenBank/DDBJ databases">
        <title>Halomicroarcula sp. a new haloarchaeum isolated from saline soil.</title>
        <authorList>
            <person name="Duran-Viseras A."/>
            <person name="Sanchez-Porro C."/>
            <person name="Ventosa A."/>
        </authorList>
    </citation>
    <scope>NUCLEOTIDE SEQUENCE [LARGE SCALE GENOMIC DNA]</scope>
    <source>
        <strain evidence="2 3">F13</strain>
    </source>
</reference>
<sequence>MPTEVTMTKSNENQSNGMEAESDEQPEYVETGTRVEFWIREDTPYCVHDVQERTYERLQCLQEAGRIASVTSHLWNPIETTPKKTSQEHTAVYRERLSEFKAWANEHSRSLTPGFKTRPISSLFAEEEQEVIVPPMLCLAVYKNDKLRSVFPNADGDCVHTVGDGLDRLESETDGSSIGGVTA</sequence>
<proteinExistence type="predicted"/>
<evidence type="ECO:0000313" key="2">
    <source>
        <dbReference type="EMBL" id="MBX0325632.1"/>
    </source>
</evidence>
<dbReference type="InterPro" id="IPR046783">
    <property type="entry name" value="HTH_63"/>
</dbReference>
<dbReference type="AlphaFoldDB" id="A0AAW4PZD3"/>
<evidence type="ECO:0000256" key="1">
    <source>
        <dbReference type="SAM" id="MobiDB-lite"/>
    </source>
</evidence>
<keyword evidence="3" id="KW-1185">Reference proteome</keyword>